<sequence length="92" mass="11300">MTKTFSEQELDRIIEMAWEDRTPFEAIQFQFQLKEQDVIEIMRRELKSSSFKLWRKRVQSRKTKHQKLCDFEKGRFKCSRQKQITGNKISKR</sequence>
<protein>
    <submittedName>
        <fullName evidence="1">TIGR03643 family protein</fullName>
    </submittedName>
</protein>
<dbReference type="RefSeq" id="WP_188221749.1">
    <property type="nucleotide sequence ID" value="NZ_JACVXD010000001.1"/>
</dbReference>
<reference evidence="1 2" key="1">
    <citation type="journal article" date="2018" name="J. Microbiol.">
        <title>Aestuariibaculum marinum sp. nov., a marine bacterium isolated from seawater in South Korea.</title>
        <authorList>
            <person name="Choi J."/>
            <person name="Lee D."/>
            <person name="Jang J.H."/>
            <person name="Cha S."/>
            <person name="Seo T."/>
        </authorList>
    </citation>
    <scope>NUCLEOTIDE SEQUENCE [LARGE SCALE GENOMIC DNA]</scope>
    <source>
        <strain evidence="1 2">IP7</strain>
    </source>
</reference>
<dbReference type="NCBIfam" id="TIGR03643">
    <property type="entry name" value="TIGR03643 family protein"/>
    <property type="match status" value="1"/>
</dbReference>
<evidence type="ECO:0000313" key="2">
    <source>
        <dbReference type="Proteomes" id="UP000621516"/>
    </source>
</evidence>
<dbReference type="Pfam" id="PF10985">
    <property type="entry name" value="DUF2805"/>
    <property type="match status" value="1"/>
</dbReference>
<evidence type="ECO:0000313" key="1">
    <source>
        <dbReference type="EMBL" id="MBD0822424.1"/>
    </source>
</evidence>
<keyword evidence="2" id="KW-1185">Reference proteome</keyword>
<comment type="caution">
    <text evidence="1">The sequence shown here is derived from an EMBL/GenBank/DDBJ whole genome shotgun (WGS) entry which is preliminary data.</text>
</comment>
<proteinExistence type="predicted"/>
<dbReference type="AlphaFoldDB" id="A0A8J6PNE7"/>
<accession>A0A8J6PNE7</accession>
<name>A0A8J6PNE7_9FLAO</name>
<gene>
    <name evidence="1" type="ORF">ICJ85_00165</name>
</gene>
<dbReference type="EMBL" id="JACVXD010000001">
    <property type="protein sequence ID" value="MBD0822424.1"/>
    <property type="molecule type" value="Genomic_DNA"/>
</dbReference>
<dbReference type="Proteomes" id="UP000621516">
    <property type="component" value="Unassembled WGS sequence"/>
</dbReference>
<dbReference type="InterPro" id="IPR019882">
    <property type="entry name" value="CHP03643"/>
</dbReference>
<organism evidence="1 2">
    <name type="scientific">Aestuariibaculum marinum</name>
    <dbReference type="NCBI Taxonomy" id="2683592"/>
    <lineage>
        <taxon>Bacteria</taxon>
        <taxon>Pseudomonadati</taxon>
        <taxon>Bacteroidota</taxon>
        <taxon>Flavobacteriia</taxon>
        <taxon>Flavobacteriales</taxon>
        <taxon>Flavobacteriaceae</taxon>
    </lineage>
</organism>